<dbReference type="Proteomes" id="UP000823775">
    <property type="component" value="Unassembled WGS sequence"/>
</dbReference>
<evidence type="ECO:0000313" key="2">
    <source>
        <dbReference type="EMBL" id="MCD7451894.1"/>
    </source>
</evidence>
<comment type="caution">
    <text evidence="2">The sequence shown here is derived from an EMBL/GenBank/DDBJ whole genome shotgun (WGS) entry which is preliminary data.</text>
</comment>
<evidence type="ECO:0000256" key="1">
    <source>
        <dbReference type="SAM" id="MobiDB-lite"/>
    </source>
</evidence>
<evidence type="ECO:0000313" key="3">
    <source>
        <dbReference type="Proteomes" id="UP000823775"/>
    </source>
</evidence>
<gene>
    <name evidence="2" type="ORF">HAX54_013918</name>
</gene>
<dbReference type="EMBL" id="JACEIK010000185">
    <property type="protein sequence ID" value="MCD7451894.1"/>
    <property type="molecule type" value="Genomic_DNA"/>
</dbReference>
<keyword evidence="3" id="KW-1185">Reference proteome</keyword>
<reference evidence="2 3" key="1">
    <citation type="journal article" date="2021" name="BMC Genomics">
        <title>Datura genome reveals duplications of psychoactive alkaloid biosynthetic genes and high mutation rate following tissue culture.</title>
        <authorList>
            <person name="Rajewski A."/>
            <person name="Carter-House D."/>
            <person name="Stajich J."/>
            <person name="Litt A."/>
        </authorList>
    </citation>
    <scope>NUCLEOTIDE SEQUENCE [LARGE SCALE GENOMIC DNA]</scope>
    <source>
        <strain evidence="2">AR-01</strain>
    </source>
</reference>
<sequence>MLRIRGRPSIDEEMSALEKSYPLTESAMLMCKVGSAFEELLDDDEPMVLTDGIDDLDNDEEDDATTGAMKVDGEDDDDD</sequence>
<proteinExistence type="predicted"/>
<feature type="compositionally biased region" description="Acidic residues" evidence="1">
    <location>
        <begin position="48"/>
        <end position="64"/>
    </location>
</feature>
<name>A0ABS8RYN2_DATST</name>
<accession>A0ABS8RYN2</accession>
<protein>
    <submittedName>
        <fullName evidence="2">Uncharacterized protein</fullName>
    </submittedName>
</protein>
<organism evidence="2 3">
    <name type="scientific">Datura stramonium</name>
    <name type="common">Jimsonweed</name>
    <name type="synonym">Common thornapple</name>
    <dbReference type="NCBI Taxonomy" id="4076"/>
    <lineage>
        <taxon>Eukaryota</taxon>
        <taxon>Viridiplantae</taxon>
        <taxon>Streptophyta</taxon>
        <taxon>Embryophyta</taxon>
        <taxon>Tracheophyta</taxon>
        <taxon>Spermatophyta</taxon>
        <taxon>Magnoliopsida</taxon>
        <taxon>eudicotyledons</taxon>
        <taxon>Gunneridae</taxon>
        <taxon>Pentapetalae</taxon>
        <taxon>asterids</taxon>
        <taxon>lamiids</taxon>
        <taxon>Solanales</taxon>
        <taxon>Solanaceae</taxon>
        <taxon>Solanoideae</taxon>
        <taxon>Datureae</taxon>
        <taxon>Datura</taxon>
    </lineage>
</organism>
<feature type="region of interest" description="Disordered" evidence="1">
    <location>
        <begin position="48"/>
        <end position="79"/>
    </location>
</feature>